<evidence type="ECO:0000313" key="4">
    <source>
        <dbReference type="Proteomes" id="UP000469452"/>
    </source>
</evidence>
<evidence type="ECO:0000256" key="2">
    <source>
        <dbReference type="SAM" id="MobiDB-lite"/>
    </source>
</evidence>
<organism evidence="3 4">
    <name type="scientific">Aphanomyces astaci</name>
    <name type="common">Crayfish plague agent</name>
    <dbReference type="NCBI Taxonomy" id="112090"/>
    <lineage>
        <taxon>Eukaryota</taxon>
        <taxon>Sar</taxon>
        <taxon>Stramenopiles</taxon>
        <taxon>Oomycota</taxon>
        <taxon>Saprolegniomycetes</taxon>
        <taxon>Saprolegniales</taxon>
        <taxon>Verrucalvaceae</taxon>
        <taxon>Aphanomyces</taxon>
    </lineage>
</organism>
<reference evidence="3 4" key="1">
    <citation type="submission" date="2019-06" db="EMBL/GenBank/DDBJ databases">
        <title>Genomics analysis of Aphanomyces spp. identifies a new class of oomycete effector associated with host adaptation.</title>
        <authorList>
            <person name="Gaulin E."/>
        </authorList>
    </citation>
    <scope>NUCLEOTIDE SEQUENCE [LARGE SCALE GENOMIC DNA]</scope>
    <source>
        <strain evidence="3 4">E</strain>
    </source>
</reference>
<dbReference type="Proteomes" id="UP000469452">
    <property type="component" value="Unassembled WGS sequence"/>
</dbReference>
<proteinExistence type="predicted"/>
<feature type="region of interest" description="Disordered" evidence="2">
    <location>
        <begin position="1"/>
        <end position="68"/>
    </location>
</feature>
<evidence type="ECO:0000313" key="3">
    <source>
        <dbReference type="EMBL" id="KAF0749265.1"/>
    </source>
</evidence>
<accession>A0A6A5AFH0</accession>
<dbReference type="VEuPathDB" id="FungiDB:H257_14972"/>
<name>A0A6A5AFH0_APHAT</name>
<gene>
    <name evidence="3" type="ORF">AaE_007091</name>
</gene>
<comment type="caution">
    <text evidence="3">The sequence shown here is derived from an EMBL/GenBank/DDBJ whole genome shotgun (WGS) entry which is preliminary data.</text>
</comment>
<protein>
    <submittedName>
        <fullName evidence="3">Uncharacterized protein</fullName>
    </submittedName>
</protein>
<sequence>MSLTWKGSKHPPAYSSVVAGQEQPKRPIRTKPGLSSVGYPRVIPAGERPSIHSRESGNAENAAEIRDRQDDVEFRADDGFFIFEGTGTSHRALEAYEFTALWVNRSAIAKIREQSVLIERLKHDKALLEEKLTLTQHDLRLQQQVQHLQRMVV</sequence>
<feature type="compositionally biased region" description="Basic and acidic residues" evidence="2">
    <location>
        <begin position="49"/>
        <end position="68"/>
    </location>
</feature>
<feature type="coiled-coil region" evidence="1">
    <location>
        <begin position="111"/>
        <end position="138"/>
    </location>
</feature>
<dbReference type="EMBL" id="VJMI01012812">
    <property type="protein sequence ID" value="KAF0749265.1"/>
    <property type="molecule type" value="Genomic_DNA"/>
</dbReference>
<dbReference type="AlphaFoldDB" id="A0A6A5AFH0"/>
<keyword evidence="1" id="KW-0175">Coiled coil</keyword>
<evidence type="ECO:0000256" key="1">
    <source>
        <dbReference type="SAM" id="Coils"/>
    </source>
</evidence>